<dbReference type="PANTHER" id="PTHR24637">
    <property type="entry name" value="COLLAGEN"/>
    <property type="match status" value="1"/>
</dbReference>
<protein>
    <submittedName>
        <fullName evidence="5">Nematode cuticle collagen N-terminal domain-containing protein</fullName>
    </submittedName>
</protein>
<keyword evidence="3" id="KW-1133">Transmembrane helix</keyword>
<proteinExistence type="predicted"/>
<dbReference type="AlphaFoldDB" id="A0AAF5DAZ9"/>
<dbReference type="PANTHER" id="PTHR24637:SF356">
    <property type="entry name" value="NEMATODE CUTICLE COLLAGEN N-TERMINAL DOMAIN-CONTAINING PROTEIN"/>
    <property type="match status" value="1"/>
</dbReference>
<feature type="compositionally biased region" description="Low complexity" evidence="2">
    <location>
        <begin position="150"/>
        <end position="167"/>
    </location>
</feature>
<evidence type="ECO:0000256" key="1">
    <source>
        <dbReference type="ARBA" id="ARBA00022737"/>
    </source>
</evidence>
<keyword evidence="3" id="KW-0812">Transmembrane</keyword>
<dbReference type="Proteomes" id="UP000035681">
    <property type="component" value="Unplaced"/>
</dbReference>
<sequence>LIVVMKSNKIFISFTISIITFVYTLTWIFIIFLLNDITDFYNISLIEIKHFNNKANGVWSEIVNIYEKINRNEILRNKRQYITEPFITIHGESINIIQQKNCLPGEIGPPGKDGIDGIPGENGINGIPGINGNTFNMDIKSLSCQECPIGSPGLPGQDGPPGQKGLDGAPGLPGSQGKPGLPGIKGKQGDLGPIGLPGKNGEPGIPGKNGTKYIILSGPPGKPGLPGKIGRSGKPGLKGKDNVLGSFGPIGPRGLQGKKGLDGIPGAQGPPGPLGIDGVYCPCPPRVLINFKSTSLPVDGNKLPSTRKPPLLILPEIKPLPRLENGYLINILDNNIPSKTEKKLYFTRNLITRFPIKIKHIKH</sequence>
<keyword evidence="4" id="KW-1185">Reference proteome</keyword>
<keyword evidence="1" id="KW-0677">Repeat</keyword>
<accession>A0AAF5DAZ9</accession>
<feature type="transmembrane region" description="Helical" evidence="3">
    <location>
        <begin position="12"/>
        <end position="34"/>
    </location>
</feature>
<evidence type="ECO:0000313" key="5">
    <source>
        <dbReference type="WBParaSite" id="TCONS_00009310.p1"/>
    </source>
</evidence>
<evidence type="ECO:0000256" key="2">
    <source>
        <dbReference type="SAM" id="MobiDB-lite"/>
    </source>
</evidence>
<evidence type="ECO:0000313" key="4">
    <source>
        <dbReference type="Proteomes" id="UP000035681"/>
    </source>
</evidence>
<feature type="region of interest" description="Disordered" evidence="2">
    <location>
        <begin position="148"/>
        <end position="188"/>
    </location>
</feature>
<name>A0AAF5DAZ9_STRER</name>
<keyword evidence="3" id="KW-0472">Membrane</keyword>
<dbReference type="WBParaSite" id="TCONS_00009310.p1">
    <property type="protein sequence ID" value="TCONS_00009310.p1"/>
    <property type="gene ID" value="XLOC_007138"/>
</dbReference>
<dbReference type="InterPro" id="IPR008160">
    <property type="entry name" value="Collagen"/>
</dbReference>
<dbReference type="Pfam" id="PF01391">
    <property type="entry name" value="Collagen"/>
    <property type="match status" value="2"/>
</dbReference>
<evidence type="ECO:0000256" key="3">
    <source>
        <dbReference type="SAM" id="Phobius"/>
    </source>
</evidence>
<reference evidence="5" key="1">
    <citation type="submission" date="2024-02" db="UniProtKB">
        <authorList>
            <consortium name="WormBaseParasite"/>
        </authorList>
    </citation>
    <scope>IDENTIFICATION</scope>
</reference>
<organism evidence="4 5">
    <name type="scientific">Strongyloides stercoralis</name>
    <name type="common">Threadworm</name>
    <dbReference type="NCBI Taxonomy" id="6248"/>
    <lineage>
        <taxon>Eukaryota</taxon>
        <taxon>Metazoa</taxon>
        <taxon>Ecdysozoa</taxon>
        <taxon>Nematoda</taxon>
        <taxon>Chromadorea</taxon>
        <taxon>Rhabditida</taxon>
        <taxon>Tylenchina</taxon>
        <taxon>Panagrolaimomorpha</taxon>
        <taxon>Strongyloidoidea</taxon>
        <taxon>Strongyloididae</taxon>
        <taxon>Strongyloides</taxon>
    </lineage>
</organism>